<feature type="region of interest" description="Disordered" evidence="13">
    <location>
        <begin position="145"/>
        <end position="181"/>
    </location>
</feature>
<name>A0A1Q3ABU7_ZYGRO</name>
<evidence type="ECO:0000313" key="16">
    <source>
        <dbReference type="Proteomes" id="UP000187013"/>
    </source>
</evidence>
<evidence type="ECO:0000256" key="11">
    <source>
        <dbReference type="ARBA" id="ARBA00052341"/>
    </source>
</evidence>
<evidence type="ECO:0000256" key="8">
    <source>
        <dbReference type="ARBA" id="ARBA00023139"/>
    </source>
</evidence>
<dbReference type="AlphaFoldDB" id="A0A1Q3ABU7"/>
<dbReference type="InterPro" id="IPR016064">
    <property type="entry name" value="NAD/diacylglycerol_kinase_sf"/>
</dbReference>
<evidence type="ECO:0000256" key="12">
    <source>
        <dbReference type="ARBA" id="ARBA00052914"/>
    </source>
</evidence>
<accession>A0A1Q3ABU7</accession>
<gene>
    <name evidence="15" type="ORF">ZYGR_0AI02950</name>
</gene>
<dbReference type="Proteomes" id="UP000187013">
    <property type="component" value="Unassembled WGS sequence"/>
</dbReference>
<comment type="caution">
    <text evidence="15">The sequence shown here is derived from an EMBL/GenBank/DDBJ whole genome shotgun (WGS) entry which is preliminary data.</text>
</comment>
<dbReference type="EMBL" id="BDGX01000035">
    <property type="protein sequence ID" value="GAV53013.1"/>
    <property type="molecule type" value="Genomic_DNA"/>
</dbReference>
<keyword evidence="2" id="KW-0808">Transferase</keyword>
<reference evidence="15 16" key="1">
    <citation type="submission" date="2016-08" db="EMBL/GenBank/DDBJ databases">
        <title>Draft genome sequence of allopolyploid Zygosaccharomyces rouxii.</title>
        <authorList>
            <person name="Watanabe J."/>
            <person name="Uehara K."/>
            <person name="Mogi Y."/>
            <person name="Tsukioka Y."/>
        </authorList>
    </citation>
    <scope>NUCLEOTIDE SEQUENCE [LARGE SCALE GENOMIC DNA]</scope>
    <source>
        <strain evidence="15 16">NBRC 110957</strain>
    </source>
</reference>
<dbReference type="GO" id="GO:0046512">
    <property type="term" value="P:sphingosine biosynthetic process"/>
    <property type="evidence" value="ECO:0007669"/>
    <property type="project" value="TreeGrafter"/>
</dbReference>
<comment type="subcellular location">
    <subcellularLocation>
        <location evidence="1">Endomembrane system</location>
    </subcellularLocation>
</comment>
<dbReference type="SMART" id="SM00046">
    <property type="entry name" value="DAGKc"/>
    <property type="match status" value="1"/>
</dbReference>
<dbReference type="GO" id="GO:0016020">
    <property type="term" value="C:membrane"/>
    <property type="evidence" value="ECO:0007669"/>
    <property type="project" value="TreeGrafter"/>
</dbReference>
<protein>
    <recommendedName>
        <fullName evidence="10">sphingosine kinase</fullName>
        <ecNumber evidence="10">2.7.1.91</ecNumber>
    </recommendedName>
</protein>
<keyword evidence="8" id="KW-0449">Lipoprotein</keyword>
<feature type="domain" description="DAGKc" evidence="14">
    <location>
        <begin position="257"/>
        <end position="396"/>
    </location>
</feature>
<feature type="region of interest" description="Disordered" evidence="13">
    <location>
        <begin position="475"/>
        <end position="495"/>
    </location>
</feature>
<dbReference type="PANTHER" id="PTHR12358">
    <property type="entry name" value="SPHINGOSINE KINASE"/>
    <property type="match status" value="1"/>
</dbReference>
<keyword evidence="6" id="KW-0443">Lipid metabolism</keyword>
<evidence type="ECO:0000256" key="13">
    <source>
        <dbReference type="SAM" id="MobiDB-lite"/>
    </source>
</evidence>
<dbReference type="PANTHER" id="PTHR12358:SF31">
    <property type="entry name" value="ACYLGLYCEROL KINASE, MITOCHONDRIAL"/>
    <property type="match status" value="1"/>
</dbReference>
<comment type="catalytic activity">
    <reaction evidence="11">
        <text>(4R)-hydroxysphinganine + ATP = (4R)-hydroxysphinganine 1-phosphate + ADP + H(+)</text>
        <dbReference type="Rhea" id="RHEA:33563"/>
        <dbReference type="ChEBI" id="CHEBI:15378"/>
        <dbReference type="ChEBI" id="CHEBI:30616"/>
        <dbReference type="ChEBI" id="CHEBI:64124"/>
        <dbReference type="ChEBI" id="CHEBI:64795"/>
        <dbReference type="ChEBI" id="CHEBI:456216"/>
        <dbReference type="EC" id="2.7.1.91"/>
    </reaction>
    <physiologicalReaction direction="left-to-right" evidence="11">
        <dbReference type="Rhea" id="RHEA:33564"/>
    </physiologicalReaction>
</comment>
<evidence type="ECO:0000256" key="10">
    <source>
        <dbReference type="ARBA" id="ARBA00044037"/>
    </source>
</evidence>
<evidence type="ECO:0000256" key="5">
    <source>
        <dbReference type="ARBA" id="ARBA00022840"/>
    </source>
</evidence>
<evidence type="ECO:0000256" key="7">
    <source>
        <dbReference type="ARBA" id="ARBA00023136"/>
    </source>
</evidence>
<dbReference type="GO" id="GO:0008481">
    <property type="term" value="F:sphingosine kinase activity"/>
    <property type="evidence" value="ECO:0007669"/>
    <property type="project" value="UniProtKB-EC"/>
</dbReference>
<dbReference type="OrthoDB" id="3853857at2759"/>
<dbReference type="Gene3D" id="2.60.200.40">
    <property type="match status" value="1"/>
</dbReference>
<evidence type="ECO:0000256" key="6">
    <source>
        <dbReference type="ARBA" id="ARBA00022919"/>
    </source>
</evidence>
<dbReference type="FunFam" id="3.40.50.10330:FF:000005">
    <property type="entry name" value="Sphingosine kinase 2"/>
    <property type="match status" value="1"/>
</dbReference>
<keyword evidence="3" id="KW-0547">Nucleotide-binding</keyword>
<comment type="catalytic activity">
    <reaction evidence="9">
        <text>a sphingoid base + ATP = a sphingoid 1-phosphate + ADP + H(+)</text>
        <dbReference type="Rhea" id="RHEA:51496"/>
        <dbReference type="ChEBI" id="CHEBI:15378"/>
        <dbReference type="ChEBI" id="CHEBI:30616"/>
        <dbReference type="ChEBI" id="CHEBI:76941"/>
        <dbReference type="ChEBI" id="CHEBI:84410"/>
        <dbReference type="ChEBI" id="CHEBI:456216"/>
        <dbReference type="EC" id="2.7.1.91"/>
    </reaction>
</comment>
<comment type="catalytic activity">
    <reaction evidence="12">
        <text>sphinganine + ATP = sphinganine 1-phosphate + ADP + H(+)</text>
        <dbReference type="Rhea" id="RHEA:15465"/>
        <dbReference type="ChEBI" id="CHEBI:15378"/>
        <dbReference type="ChEBI" id="CHEBI:30616"/>
        <dbReference type="ChEBI" id="CHEBI:57817"/>
        <dbReference type="ChEBI" id="CHEBI:57939"/>
        <dbReference type="ChEBI" id="CHEBI:456216"/>
        <dbReference type="EC" id="2.7.1.91"/>
    </reaction>
    <physiologicalReaction direction="left-to-right" evidence="12">
        <dbReference type="Rhea" id="RHEA:15466"/>
    </physiologicalReaction>
</comment>
<keyword evidence="4" id="KW-0418">Kinase</keyword>
<dbReference type="GO" id="GO:0012505">
    <property type="term" value="C:endomembrane system"/>
    <property type="evidence" value="ECO:0007669"/>
    <property type="project" value="UniProtKB-SubCell"/>
</dbReference>
<organism evidence="15 16">
    <name type="scientific">Zygosaccharomyces rouxii</name>
    <dbReference type="NCBI Taxonomy" id="4956"/>
    <lineage>
        <taxon>Eukaryota</taxon>
        <taxon>Fungi</taxon>
        <taxon>Dikarya</taxon>
        <taxon>Ascomycota</taxon>
        <taxon>Saccharomycotina</taxon>
        <taxon>Saccharomycetes</taxon>
        <taxon>Saccharomycetales</taxon>
        <taxon>Saccharomycetaceae</taxon>
        <taxon>Zygosaccharomyces</taxon>
    </lineage>
</organism>
<keyword evidence="8" id="KW-0564">Palmitate</keyword>
<dbReference type="GO" id="GO:0005737">
    <property type="term" value="C:cytoplasm"/>
    <property type="evidence" value="ECO:0007669"/>
    <property type="project" value="UniProtKB-ARBA"/>
</dbReference>
<feature type="compositionally biased region" description="Polar residues" evidence="13">
    <location>
        <begin position="145"/>
        <end position="179"/>
    </location>
</feature>
<dbReference type="SUPFAM" id="SSF111331">
    <property type="entry name" value="NAD kinase/diacylglycerol kinase-like"/>
    <property type="match status" value="1"/>
</dbReference>
<dbReference type="InterPro" id="IPR017438">
    <property type="entry name" value="ATP-NAD_kinase_N"/>
</dbReference>
<proteinExistence type="predicted"/>
<keyword evidence="6" id="KW-0746">Sphingolipid metabolism</keyword>
<evidence type="ECO:0000256" key="2">
    <source>
        <dbReference type="ARBA" id="ARBA00022679"/>
    </source>
</evidence>
<dbReference type="GO" id="GO:0005524">
    <property type="term" value="F:ATP binding"/>
    <property type="evidence" value="ECO:0007669"/>
    <property type="project" value="UniProtKB-KW"/>
</dbReference>
<dbReference type="EC" id="2.7.1.91" evidence="10"/>
<dbReference type="InterPro" id="IPR001206">
    <property type="entry name" value="Diacylglycerol_kinase_cat_dom"/>
</dbReference>
<evidence type="ECO:0000313" key="15">
    <source>
        <dbReference type="EMBL" id="GAV53013.1"/>
    </source>
</evidence>
<dbReference type="Pfam" id="PF00781">
    <property type="entry name" value="DAGK_cat"/>
    <property type="match status" value="1"/>
</dbReference>
<evidence type="ECO:0000256" key="3">
    <source>
        <dbReference type="ARBA" id="ARBA00022741"/>
    </source>
</evidence>
<evidence type="ECO:0000256" key="4">
    <source>
        <dbReference type="ARBA" id="ARBA00022777"/>
    </source>
</evidence>
<dbReference type="GO" id="GO:0019722">
    <property type="term" value="P:calcium-mediated signaling"/>
    <property type="evidence" value="ECO:0007669"/>
    <property type="project" value="UniProtKB-ARBA"/>
</dbReference>
<evidence type="ECO:0000256" key="9">
    <source>
        <dbReference type="ARBA" id="ARBA00043822"/>
    </source>
</evidence>
<dbReference type="Gene3D" id="3.40.50.10330">
    <property type="entry name" value="Probable inorganic polyphosphate/atp-NAD kinase, domain 1"/>
    <property type="match status" value="1"/>
</dbReference>
<dbReference type="PROSITE" id="PS50146">
    <property type="entry name" value="DAGK"/>
    <property type="match status" value="1"/>
</dbReference>
<keyword evidence="7" id="KW-0472">Membrane</keyword>
<evidence type="ECO:0000259" key="14">
    <source>
        <dbReference type="PROSITE" id="PS50146"/>
    </source>
</evidence>
<sequence>MDLPPSSPKTLSSIKDRSFNRATLTDDGIMITSQGHAATNGGCGDLQSKHFHGCNHSTSSFQSTPSSCFETTSLISCVTCLSDNNSVEHRNRRHSNHSTDTAGLLNEDLDEIPYSSVNGKLMVNTVIPYGRILYAKYLENPYGYTDSTSNGNPNEASGSTSQLEEPNTANLPAPQSKSGDNIVGVHVLNEDDNQDSPAPAADAEDGDNYQLIEITFAKPRRHDVVPKRLTLLISHYSTSPEVNVVEEIMRRSYKNAKSNRSVLVIINPHGGQGKAKKLFMTKCRPILLASRCSIEIAYTKYGRHAIDIAREVDITKYDTIACASGDGIPYEVINGLYQRTDRAAAFNKLSITQLPCGSGNAMSVTCHWTSNPSYAALSLVKSVESRIDLMCCSQPSYFEEFPRLSFLSQCYGVIAESDINTEFIRWLGPTRFELGVAFNIIQRKKYPCDVWVKYAAKTKDDVKVHYLEHKRKRRRELEAESDDSSQLEEISNRDSDFVTTEDDFKLKYPYDGGVPEDWEKLDSSLTDNLGIFYTGKMPYMAADAKFFPAALPNDGAIDLMVTDARTPVTRIAPILLALDKGTHVLQPEVIHTKILAYKIIPKIHSSLFSVDGERFPLEPLQVEVLPKICKTLLRNGTYVDTEFETM</sequence>
<dbReference type="InterPro" id="IPR050187">
    <property type="entry name" value="Lipid_Phosphate_FormReg"/>
</dbReference>
<evidence type="ECO:0000256" key="1">
    <source>
        <dbReference type="ARBA" id="ARBA00004308"/>
    </source>
</evidence>
<keyword evidence="5" id="KW-0067">ATP-binding</keyword>